<keyword evidence="9" id="KW-0406">Ion transport</keyword>
<evidence type="ECO:0000256" key="1">
    <source>
        <dbReference type="ARBA" id="ARBA00004141"/>
    </source>
</evidence>
<evidence type="ECO:0000256" key="12">
    <source>
        <dbReference type="ARBA" id="ARBA00034430"/>
    </source>
</evidence>
<keyword evidence="4" id="KW-0633">Potassium transport</keyword>
<reference evidence="13 14" key="1">
    <citation type="submission" date="2019-09" db="EMBL/GenBank/DDBJ databases">
        <title>Genome sequence of Hymenobacter sp. M3.</title>
        <authorList>
            <person name="Srinivasan S."/>
        </authorList>
    </citation>
    <scope>NUCLEOTIDE SEQUENCE [LARGE SCALE GENOMIC DNA]</scope>
    <source>
        <strain evidence="13 14">M3</strain>
    </source>
</reference>
<keyword evidence="11" id="KW-0407">Ion channel</keyword>
<dbReference type="GO" id="GO:0015252">
    <property type="term" value="F:proton channel activity"/>
    <property type="evidence" value="ECO:0007669"/>
    <property type="project" value="InterPro"/>
</dbReference>
<evidence type="ECO:0000256" key="4">
    <source>
        <dbReference type="ARBA" id="ARBA00022538"/>
    </source>
</evidence>
<keyword evidence="7" id="KW-0630">Potassium</keyword>
<comment type="caution">
    <text evidence="13">The sequence shown here is derived from an EMBL/GenBank/DDBJ whole genome shotgun (WGS) entry which is preliminary data.</text>
</comment>
<comment type="subcellular location">
    <subcellularLocation>
        <location evidence="1">Membrane</location>
        <topology evidence="1">Multi-pass membrane protein</topology>
    </subcellularLocation>
</comment>
<dbReference type="AlphaFoldDB" id="A0A7L4ZYC8"/>
<keyword evidence="6" id="KW-0631">Potassium channel</keyword>
<dbReference type="GO" id="GO:0016020">
    <property type="term" value="C:membrane"/>
    <property type="evidence" value="ECO:0007669"/>
    <property type="project" value="UniProtKB-SubCell"/>
</dbReference>
<keyword evidence="10" id="KW-0472">Membrane</keyword>
<evidence type="ECO:0000256" key="6">
    <source>
        <dbReference type="ARBA" id="ARBA00022826"/>
    </source>
</evidence>
<name>A0A7L4ZYC8_9BACT</name>
<comment type="catalytic activity">
    <reaction evidence="12">
        <text>K(+)(in) = K(+)(out)</text>
        <dbReference type="Rhea" id="RHEA:29463"/>
        <dbReference type="ChEBI" id="CHEBI:29103"/>
    </reaction>
</comment>
<dbReference type="Proteomes" id="UP000326380">
    <property type="component" value="Unassembled WGS sequence"/>
</dbReference>
<proteinExistence type="inferred from homology"/>
<dbReference type="RefSeq" id="WP_151077508.1">
    <property type="nucleotide sequence ID" value="NZ_CP047647.1"/>
</dbReference>
<evidence type="ECO:0000256" key="9">
    <source>
        <dbReference type="ARBA" id="ARBA00023065"/>
    </source>
</evidence>
<dbReference type="InterPro" id="IPR010617">
    <property type="entry name" value="TMEM175-like"/>
</dbReference>
<keyword evidence="14" id="KW-1185">Reference proteome</keyword>
<protein>
    <submittedName>
        <fullName evidence="13">DUF1211 domain-containing protein</fullName>
    </submittedName>
</protein>
<organism evidence="13 14">
    <name type="scientific">Hymenobacter busanensis</name>
    <dbReference type="NCBI Taxonomy" id="2607656"/>
    <lineage>
        <taxon>Bacteria</taxon>
        <taxon>Pseudomonadati</taxon>
        <taxon>Bacteroidota</taxon>
        <taxon>Cytophagia</taxon>
        <taxon>Cytophagales</taxon>
        <taxon>Hymenobacteraceae</taxon>
        <taxon>Hymenobacter</taxon>
    </lineage>
</organism>
<evidence type="ECO:0000256" key="8">
    <source>
        <dbReference type="ARBA" id="ARBA00022989"/>
    </source>
</evidence>
<evidence type="ECO:0000256" key="7">
    <source>
        <dbReference type="ARBA" id="ARBA00022958"/>
    </source>
</evidence>
<keyword evidence="8" id="KW-1133">Transmembrane helix</keyword>
<evidence type="ECO:0000256" key="11">
    <source>
        <dbReference type="ARBA" id="ARBA00023303"/>
    </source>
</evidence>
<dbReference type="EMBL" id="VTWU01000001">
    <property type="protein sequence ID" value="KAA9339806.1"/>
    <property type="molecule type" value="Genomic_DNA"/>
</dbReference>
<dbReference type="PANTHER" id="PTHR31462:SF5">
    <property type="entry name" value="ENDOSOMAL_LYSOSOMAL PROTON CHANNEL TMEM175"/>
    <property type="match status" value="1"/>
</dbReference>
<evidence type="ECO:0000256" key="2">
    <source>
        <dbReference type="ARBA" id="ARBA00006920"/>
    </source>
</evidence>
<evidence type="ECO:0000313" key="13">
    <source>
        <dbReference type="EMBL" id="KAA9339806.1"/>
    </source>
</evidence>
<keyword evidence="5" id="KW-0812">Transmembrane</keyword>
<gene>
    <name evidence="13" type="ORF">F0P96_04095</name>
</gene>
<evidence type="ECO:0000313" key="14">
    <source>
        <dbReference type="Proteomes" id="UP000326380"/>
    </source>
</evidence>
<evidence type="ECO:0000256" key="3">
    <source>
        <dbReference type="ARBA" id="ARBA00022448"/>
    </source>
</evidence>
<sequence>MLTDILRRGPLTRARLEAFSDGVFAIVVTLLVLELRVPHLHLGSSPQELAHELRAIVPKLLSWAVSFFVVVKFWVNHSYILSLARCASYACFWINALFLMGQAFIPFPTALLGEYPGNPLAVSFFGATLLVCCLLFVWLHHYVNAHLLRDADQYVPSRPLLLRSLVGPVCYALGAALAWVSIPLSLAVYLFTPLFFVVPLQPHRGHAVAEGIIEQEEMRYHAGLHHAH</sequence>
<keyword evidence="3" id="KW-0813">Transport</keyword>
<comment type="similarity">
    <text evidence="2">Belongs to the TMEM175 family.</text>
</comment>
<evidence type="ECO:0000256" key="5">
    <source>
        <dbReference type="ARBA" id="ARBA00022692"/>
    </source>
</evidence>
<dbReference type="GO" id="GO:0005267">
    <property type="term" value="F:potassium channel activity"/>
    <property type="evidence" value="ECO:0007669"/>
    <property type="project" value="UniProtKB-KW"/>
</dbReference>
<evidence type="ECO:0000256" key="10">
    <source>
        <dbReference type="ARBA" id="ARBA00023136"/>
    </source>
</evidence>
<accession>A0A7L4ZYC8</accession>
<dbReference type="Pfam" id="PF06736">
    <property type="entry name" value="TMEM175"/>
    <property type="match status" value="1"/>
</dbReference>
<dbReference type="PANTHER" id="PTHR31462">
    <property type="entry name" value="ENDOSOMAL/LYSOSOMAL POTASSIUM CHANNEL TMEM175"/>
    <property type="match status" value="1"/>
</dbReference>